<dbReference type="Pfam" id="PF00503">
    <property type="entry name" value="G-alpha"/>
    <property type="match status" value="1"/>
</dbReference>
<evidence type="ECO:0000256" key="6">
    <source>
        <dbReference type="PIRSR" id="PIRSR601019-2"/>
    </source>
</evidence>
<dbReference type="PROSITE" id="PS51882">
    <property type="entry name" value="G_ALPHA"/>
    <property type="match status" value="1"/>
</dbReference>
<dbReference type="GO" id="GO:0007188">
    <property type="term" value="P:adenylate cyclase-modulating G protein-coupled receptor signaling pathway"/>
    <property type="evidence" value="ECO:0007669"/>
    <property type="project" value="TreeGrafter"/>
</dbReference>
<dbReference type="GO" id="GO:0001664">
    <property type="term" value="F:G protein-coupled receptor binding"/>
    <property type="evidence" value="ECO:0007669"/>
    <property type="project" value="TreeGrafter"/>
</dbReference>
<keyword evidence="9" id="KW-1185">Reference proteome</keyword>
<name>A0A4Q2DQ49_9AGAR</name>
<dbReference type="PANTHER" id="PTHR10218:SF360">
    <property type="entry name" value="GUANINE NUCLEOTIDE-BINDING PROTEIN SUBUNIT ALPHA HOMOLOG"/>
    <property type="match status" value="1"/>
</dbReference>
<dbReference type="GO" id="GO:0046872">
    <property type="term" value="F:metal ion binding"/>
    <property type="evidence" value="ECO:0007669"/>
    <property type="project" value="UniProtKB-KW"/>
</dbReference>
<feature type="compositionally biased region" description="Basic and acidic residues" evidence="7">
    <location>
        <begin position="26"/>
        <end position="36"/>
    </location>
</feature>
<comment type="caution">
    <text evidence="8">The sequence shown here is derived from an EMBL/GenBank/DDBJ whole genome shotgun (WGS) entry which is preliminary data.</text>
</comment>
<feature type="binding site" evidence="5">
    <location>
        <begin position="261"/>
        <end position="262"/>
    </location>
    <ligand>
        <name>GTP</name>
        <dbReference type="ChEBI" id="CHEBI:37565"/>
    </ligand>
</feature>
<evidence type="ECO:0000256" key="3">
    <source>
        <dbReference type="ARBA" id="ARBA00023134"/>
    </source>
</evidence>
<evidence type="ECO:0000256" key="5">
    <source>
        <dbReference type="PIRSR" id="PIRSR601019-1"/>
    </source>
</evidence>
<evidence type="ECO:0000313" key="8">
    <source>
        <dbReference type="EMBL" id="RXW21312.1"/>
    </source>
</evidence>
<dbReference type="InterPro" id="IPR027417">
    <property type="entry name" value="P-loop_NTPase"/>
</dbReference>
<accession>A0A4Q2DQ49</accession>
<evidence type="ECO:0000256" key="7">
    <source>
        <dbReference type="SAM" id="MobiDB-lite"/>
    </source>
</evidence>
<dbReference type="PRINTS" id="PR00318">
    <property type="entry name" value="GPROTEINA"/>
</dbReference>
<evidence type="ECO:0008006" key="10">
    <source>
        <dbReference type="Google" id="ProtNLM"/>
    </source>
</evidence>
<dbReference type="Gene3D" id="3.40.50.300">
    <property type="entry name" value="P-loop containing nucleotide triphosphate hydrolases"/>
    <property type="match status" value="2"/>
</dbReference>
<dbReference type="Proteomes" id="UP000290288">
    <property type="component" value="Unassembled WGS sequence"/>
</dbReference>
<gene>
    <name evidence="8" type="ORF">EST38_g4527</name>
</gene>
<dbReference type="InterPro" id="IPR011025">
    <property type="entry name" value="GproteinA_insert"/>
</dbReference>
<dbReference type="SUPFAM" id="SSF52540">
    <property type="entry name" value="P-loop containing nucleoside triphosphate hydrolases"/>
    <property type="match status" value="1"/>
</dbReference>
<proteinExistence type="predicted"/>
<reference evidence="8 9" key="1">
    <citation type="submission" date="2019-01" db="EMBL/GenBank/DDBJ databases">
        <title>Draft genome sequence of Psathyrella aberdarensis IHI B618.</title>
        <authorList>
            <person name="Buettner E."/>
            <person name="Kellner H."/>
        </authorList>
    </citation>
    <scope>NUCLEOTIDE SEQUENCE [LARGE SCALE GENOMIC DNA]</scope>
    <source>
        <strain evidence="8 9">IHI B618</strain>
    </source>
</reference>
<dbReference type="GO" id="GO:0005525">
    <property type="term" value="F:GTP binding"/>
    <property type="evidence" value="ECO:0007669"/>
    <property type="project" value="UniProtKB-KW"/>
</dbReference>
<evidence type="ECO:0000313" key="9">
    <source>
        <dbReference type="Proteomes" id="UP000290288"/>
    </source>
</evidence>
<sequence>MAPKHKHNDSLDPLTLAMAPPPNETSEQRAKREREEAEALQVSRRIDAELKLAKIALKKRKDAVQVLVLGQSMSGKSTTIKNFQMTYAQKAWSEERASWRAVILLNLVKSVTTVVDILSETMESAELLTTESQGSGKKAQPLTPLNENHRNIIRRLGVLRQIERDLKMLLGSGASEVEDPNEGGDNGPQFNPSRIQEFAVRSSSGWKDILDRIRNPSQGKESEAQRKAFQVISSCRDDILLMWNDKSVRSVLKNREASLEDSPGFFLNDIDRILSPNYEPSDRDIVRARLRTTGVQEYTFTLDRGNHTAVDWIIYDVAGVRTSRAAWIPYFKEITALIFLAPLSSFDETLAEDPRINRLEDTFMLWKTVCSNKLLAKVQIILFMNKTDILKKKLESGIQVNQHIPEFRDKSNDYDTVANWFKKLFKRLYFANTTPGREFISHFTSVVNTEATSQTLAAVQGAILRSDFVNTGLL</sequence>
<keyword evidence="2 5" id="KW-0547">Nucleotide-binding</keyword>
<dbReference type="EMBL" id="SDEE01000112">
    <property type="protein sequence ID" value="RXW21312.1"/>
    <property type="molecule type" value="Genomic_DNA"/>
</dbReference>
<feature type="binding site" evidence="5">
    <location>
        <begin position="385"/>
        <end position="388"/>
    </location>
    <ligand>
        <name>GTP</name>
        <dbReference type="ChEBI" id="CHEBI:37565"/>
    </ligand>
</feature>
<dbReference type="GO" id="GO:0005834">
    <property type="term" value="C:heterotrimeric G-protein complex"/>
    <property type="evidence" value="ECO:0007669"/>
    <property type="project" value="TreeGrafter"/>
</dbReference>
<dbReference type="STRING" id="2316362.A0A4Q2DQ49"/>
<evidence type="ECO:0000256" key="1">
    <source>
        <dbReference type="ARBA" id="ARBA00022723"/>
    </source>
</evidence>
<dbReference type="AlphaFoldDB" id="A0A4Q2DQ49"/>
<feature type="region of interest" description="Disordered" evidence="7">
    <location>
        <begin position="1"/>
        <end position="36"/>
    </location>
</feature>
<dbReference type="PANTHER" id="PTHR10218">
    <property type="entry name" value="GTP-BINDING PROTEIN ALPHA SUBUNIT"/>
    <property type="match status" value="1"/>
</dbReference>
<protein>
    <recommendedName>
        <fullName evidence="10">Guanine nucleotide-binding protein alpha-4 subunit</fullName>
    </recommendedName>
</protein>
<keyword evidence="1 6" id="KW-0479">Metal-binding</keyword>
<dbReference type="GO" id="GO:0005737">
    <property type="term" value="C:cytoplasm"/>
    <property type="evidence" value="ECO:0007669"/>
    <property type="project" value="TreeGrafter"/>
</dbReference>
<dbReference type="FunFam" id="3.40.50.300:FF:000692">
    <property type="entry name" value="Guanine nucleotide-binding protein subunit alpha"/>
    <property type="match status" value="1"/>
</dbReference>
<evidence type="ECO:0000256" key="2">
    <source>
        <dbReference type="ARBA" id="ARBA00022741"/>
    </source>
</evidence>
<dbReference type="InterPro" id="IPR001019">
    <property type="entry name" value="Gprotein_alpha_su"/>
</dbReference>
<keyword evidence="6" id="KW-0460">Magnesium</keyword>
<dbReference type="SMART" id="SM00275">
    <property type="entry name" value="G_alpha"/>
    <property type="match status" value="1"/>
</dbReference>
<keyword evidence="3 5" id="KW-0342">GTP-binding</keyword>
<dbReference type="SUPFAM" id="SSF47895">
    <property type="entry name" value="Transducin (alpha subunit), insertion domain"/>
    <property type="match status" value="1"/>
</dbReference>
<dbReference type="GO" id="GO:0031683">
    <property type="term" value="F:G-protein beta/gamma-subunit complex binding"/>
    <property type="evidence" value="ECO:0007669"/>
    <property type="project" value="InterPro"/>
</dbReference>
<dbReference type="OrthoDB" id="5817230at2759"/>
<dbReference type="GO" id="GO:0003924">
    <property type="term" value="F:GTPase activity"/>
    <property type="evidence" value="ECO:0007669"/>
    <property type="project" value="InterPro"/>
</dbReference>
<evidence type="ECO:0000256" key="4">
    <source>
        <dbReference type="ARBA" id="ARBA00023224"/>
    </source>
</evidence>
<feature type="binding site" evidence="6">
    <location>
        <position position="292"/>
    </location>
    <ligand>
        <name>Mg(2+)</name>
        <dbReference type="ChEBI" id="CHEBI:18420"/>
    </ligand>
</feature>
<keyword evidence="4" id="KW-0807">Transducer</keyword>
<organism evidence="8 9">
    <name type="scientific">Candolleomyces aberdarensis</name>
    <dbReference type="NCBI Taxonomy" id="2316362"/>
    <lineage>
        <taxon>Eukaryota</taxon>
        <taxon>Fungi</taxon>
        <taxon>Dikarya</taxon>
        <taxon>Basidiomycota</taxon>
        <taxon>Agaricomycotina</taxon>
        <taxon>Agaricomycetes</taxon>
        <taxon>Agaricomycetidae</taxon>
        <taxon>Agaricales</taxon>
        <taxon>Agaricineae</taxon>
        <taxon>Psathyrellaceae</taxon>
        <taxon>Candolleomyces</taxon>
    </lineage>
</organism>